<proteinExistence type="predicted"/>
<protein>
    <recommendedName>
        <fullName evidence="3">Fibronectin type-III domain-containing protein</fullName>
    </recommendedName>
</protein>
<accession>A0A0F9QJB5</accession>
<dbReference type="Pfam" id="PF06739">
    <property type="entry name" value="SBBP"/>
    <property type="match status" value="1"/>
</dbReference>
<dbReference type="Gene3D" id="2.60.40.10">
    <property type="entry name" value="Immunoglobulins"/>
    <property type="match status" value="3"/>
</dbReference>
<dbReference type="AlphaFoldDB" id="A0A0F9QJB5"/>
<reference evidence="2" key="1">
    <citation type="journal article" date="2015" name="Nature">
        <title>Complex archaea that bridge the gap between prokaryotes and eukaryotes.</title>
        <authorList>
            <person name="Spang A."/>
            <person name="Saw J.H."/>
            <person name="Jorgensen S.L."/>
            <person name="Zaremba-Niedzwiedzka K."/>
            <person name="Martijn J."/>
            <person name="Lind A.E."/>
            <person name="van Eijk R."/>
            <person name="Schleper C."/>
            <person name="Guy L."/>
            <person name="Ettema T.J."/>
        </authorList>
    </citation>
    <scope>NUCLEOTIDE SEQUENCE</scope>
</reference>
<keyword evidence="1" id="KW-0472">Membrane</keyword>
<dbReference type="EMBL" id="LAZR01003943">
    <property type="protein sequence ID" value="KKN13246.1"/>
    <property type="molecule type" value="Genomic_DNA"/>
</dbReference>
<feature type="transmembrane region" description="Helical" evidence="1">
    <location>
        <begin position="618"/>
        <end position="636"/>
    </location>
</feature>
<dbReference type="PANTHER" id="PTHR42754">
    <property type="entry name" value="ENDOGLUCANASE"/>
    <property type="match status" value="1"/>
</dbReference>
<dbReference type="PANTHER" id="PTHR42754:SF1">
    <property type="entry name" value="LIPOPROTEIN"/>
    <property type="match status" value="1"/>
</dbReference>
<dbReference type="InterPro" id="IPR010620">
    <property type="entry name" value="SBBP_repeat"/>
</dbReference>
<feature type="non-terminal residue" evidence="2">
    <location>
        <position position="1"/>
    </location>
</feature>
<gene>
    <name evidence="2" type="ORF">LCGC14_1008370</name>
</gene>
<sequence>AYDVLLSKYTSSGSLIWNVSWGGLLDDKAYALDINLSSSNIYVVGRTASYGTSESNDLFLLSYDSSGVLLRNITWGGVNWDEGYDVKATSKFIFIVGYSNSFSSSEDIVLLKYNTSYALQWSKSYGTFEPDIGYGITTDTSDNIFLTGKTTLLGDSDLILMKLDSDGNQLWNSTWGGGSNTDEGRSLLINSLGEIFVLANTRSFGMGSTDFALIKFSSTGGFQWQRTWGGSDIDTGYKLVNDSQSNLFLIGYTESYGSTGKDACIIKYNSSGDYQWYKTRTEVLEDMAYSGYIDTNDNLYITGKSNNKLFLTKFTPLPDNFDLMHDSSSPDSDGTFVVYWSESIGAVNYSLYQSATPITMIDSTLTKIIEGNTNRTINFNNLGQGIYYYIVVAYNTYGNTTSDVISITVQYPLNQFALSHDADFPDADGTVNFTWTASQSADSYELYINNSLYKENITDNSYVVNNLDTNDYKMFVTAINEAGQYNSNEVVVIVRRIPSSFSLTTDASSPDTDGMFELIWTKSSYTSYYVLYNSSTFISEIDTSVLILYNFTPSLDLPTYRYSISDLNNGTYYYKIIAFNEYGNFSTNCTQITVSITPTAQEPEDGGGDGFIFPLETVVMFMTFISLFGLLIFVYIKRKKRS</sequence>
<keyword evidence="1" id="KW-0812">Transmembrane</keyword>
<dbReference type="InterPro" id="IPR013783">
    <property type="entry name" value="Ig-like_fold"/>
</dbReference>
<keyword evidence="1" id="KW-1133">Transmembrane helix</keyword>
<name>A0A0F9QJB5_9ZZZZ</name>
<comment type="caution">
    <text evidence="2">The sequence shown here is derived from an EMBL/GenBank/DDBJ whole genome shotgun (WGS) entry which is preliminary data.</text>
</comment>
<organism evidence="2">
    <name type="scientific">marine sediment metagenome</name>
    <dbReference type="NCBI Taxonomy" id="412755"/>
    <lineage>
        <taxon>unclassified sequences</taxon>
        <taxon>metagenomes</taxon>
        <taxon>ecological metagenomes</taxon>
    </lineage>
</organism>
<evidence type="ECO:0008006" key="3">
    <source>
        <dbReference type="Google" id="ProtNLM"/>
    </source>
</evidence>
<evidence type="ECO:0000256" key="1">
    <source>
        <dbReference type="SAM" id="Phobius"/>
    </source>
</evidence>
<evidence type="ECO:0000313" key="2">
    <source>
        <dbReference type="EMBL" id="KKN13246.1"/>
    </source>
</evidence>